<feature type="compositionally biased region" description="Acidic residues" evidence="7">
    <location>
        <begin position="832"/>
        <end position="841"/>
    </location>
</feature>
<feature type="repeat" description="WD" evidence="5">
    <location>
        <begin position="5"/>
        <end position="46"/>
    </location>
</feature>
<feature type="region of interest" description="Disordered" evidence="7">
    <location>
        <begin position="792"/>
        <end position="858"/>
    </location>
</feature>
<evidence type="ECO:0000313" key="10">
    <source>
        <dbReference type="Proteomes" id="UP001497497"/>
    </source>
</evidence>
<dbReference type="GO" id="GO:0043596">
    <property type="term" value="C:nuclear replication fork"/>
    <property type="evidence" value="ECO:0007669"/>
    <property type="project" value="TreeGrafter"/>
</dbReference>
<dbReference type="InterPro" id="IPR001680">
    <property type="entry name" value="WD40_rpt"/>
</dbReference>
<keyword evidence="3" id="KW-0677">Repeat</keyword>
<keyword evidence="2 5" id="KW-0853">WD repeat</keyword>
<keyword evidence="10" id="KW-1185">Reference proteome</keyword>
<dbReference type="AlphaFoldDB" id="A0AAV2I2J3"/>
<comment type="subcellular location">
    <subcellularLocation>
        <location evidence="1">Nucleus</location>
    </subcellularLocation>
</comment>
<accession>A0AAV2I2J3</accession>
<dbReference type="EMBL" id="CAXITT010000302">
    <property type="protein sequence ID" value="CAL1538540.1"/>
    <property type="molecule type" value="Genomic_DNA"/>
</dbReference>
<feature type="compositionally biased region" description="Basic and acidic residues" evidence="7">
    <location>
        <begin position="1045"/>
        <end position="1055"/>
    </location>
</feature>
<dbReference type="InterPro" id="IPR048591">
    <property type="entry name" value="WDHD1/CFT4_hel"/>
</dbReference>
<dbReference type="Pfam" id="PF12341">
    <property type="entry name" value="Mcl1_mid"/>
    <property type="match status" value="1"/>
</dbReference>
<dbReference type="PROSITE" id="PS50118">
    <property type="entry name" value="HMG_BOX_2"/>
    <property type="match status" value="1"/>
</dbReference>
<dbReference type="InterPro" id="IPR057646">
    <property type="entry name" value="WD40_WDHD1_1st"/>
</dbReference>
<feature type="region of interest" description="Disordered" evidence="7">
    <location>
        <begin position="366"/>
        <end position="387"/>
    </location>
</feature>
<dbReference type="GO" id="GO:0003682">
    <property type="term" value="F:chromatin binding"/>
    <property type="evidence" value="ECO:0007669"/>
    <property type="project" value="TreeGrafter"/>
</dbReference>
<dbReference type="Pfam" id="PF24817">
    <property type="entry name" value="WD40_WDHD1_1st"/>
    <property type="match status" value="1"/>
</dbReference>
<evidence type="ECO:0000259" key="8">
    <source>
        <dbReference type="PROSITE" id="PS50118"/>
    </source>
</evidence>
<dbReference type="GO" id="GO:0003677">
    <property type="term" value="F:DNA binding"/>
    <property type="evidence" value="ECO:0007669"/>
    <property type="project" value="UniProtKB-UniRule"/>
</dbReference>
<keyword evidence="4 6" id="KW-0539">Nucleus</keyword>
<dbReference type="GO" id="GO:0006281">
    <property type="term" value="P:DNA repair"/>
    <property type="evidence" value="ECO:0007669"/>
    <property type="project" value="TreeGrafter"/>
</dbReference>
<dbReference type="Proteomes" id="UP001497497">
    <property type="component" value="Unassembled WGS sequence"/>
</dbReference>
<evidence type="ECO:0000256" key="7">
    <source>
        <dbReference type="SAM" id="MobiDB-lite"/>
    </source>
</evidence>
<dbReference type="SUPFAM" id="SSF47095">
    <property type="entry name" value="HMG-box"/>
    <property type="match status" value="1"/>
</dbReference>
<dbReference type="SMART" id="SM00398">
    <property type="entry name" value="HMG"/>
    <property type="match status" value="1"/>
</dbReference>
<proteinExistence type="predicted"/>
<protein>
    <recommendedName>
        <fullName evidence="8">HMG box domain-containing protein</fullName>
    </recommendedName>
</protein>
<gene>
    <name evidence="9" type="ORF">GSLYS_00012361001</name>
</gene>
<dbReference type="PANTHER" id="PTHR19932">
    <property type="entry name" value="WD REPEAT AND HMG-BOX DNA BINDING PROTEIN"/>
    <property type="match status" value="1"/>
</dbReference>
<dbReference type="Pfam" id="PF20946">
    <property type="entry name" value="Ctf4_C"/>
    <property type="match status" value="1"/>
</dbReference>
<dbReference type="GO" id="GO:0000278">
    <property type="term" value="P:mitotic cell cycle"/>
    <property type="evidence" value="ECO:0007669"/>
    <property type="project" value="TreeGrafter"/>
</dbReference>
<feature type="compositionally biased region" description="Basic and acidic residues" evidence="7">
    <location>
        <begin position="936"/>
        <end position="950"/>
    </location>
</feature>
<dbReference type="GO" id="GO:0006261">
    <property type="term" value="P:DNA-templated DNA replication"/>
    <property type="evidence" value="ECO:0007669"/>
    <property type="project" value="InterPro"/>
</dbReference>
<dbReference type="InterPro" id="IPR009071">
    <property type="entry name" value="HMG_box_dom"/>
</dbReference>
<comment type="caution">
    <text evidence="9">The sequence shown here is derived from an EMBL/GenBank/DDBJ whole genome shotgun (WGS) entry which is preliminary data.</text>
</comment>
<evidence type="ECO:0000256" key="3">
    <source>
        <dbReference type="ARBA" id="ARBA00022737"/>
    </source>
</evidence>
<organism evidence="9 10">
    <name type="scientific">Lymnaea stagnalis</name>
    <name type="common">Great pond snail</name>
    <name type="synonym">Helix stagnalis</name>
    <dbReference type="NCBI Taxonomy" id="6523"/>
    <lineage>
        <taxon>Eukaryota</taxon>
        <taxon>Metazoa</taxon>
        <taxon>Spiralia</taxon>
        <taxon>Lophotrochozoa</taxon>
        <taxon>Mollusca</taxon>
        <taxon>Gastropoda</taxon>
        <taxon>Heterobranchia</taxon>
        <taxon>Euthyneura</taxon>
        <taxon>Panpulmonata</taxon>
        <taxon>Hygrophila</taxon>
        <taxon>Lymnaeoidea</taxon>
        <taxon>Lymnaeidae</taxon>
        <taxon>Lymnaea</taxon>
    </lineage>
</organism>
<dbReference type="InterPro" id="IPR022100">
    <property type="entry name" value="WDHD1/CFT4_beta-prop_2nd"/>
</dbReference>
<keyword evidence="6" id="KW-0238">DNA-binding</keyword>
<evidence type="ECO:0000256" key="2">
    <source>
        <dbReference type="ARBA" id="ARBA00022574"/>
    </source>
</evidence>
<dbReference type="PANTHER" id="PTHR19932:SF10">
    <property type="entry name" value="WD REPEAT AND HMG-BOX DNA-BINDING PROTEIN 1"/>
    <property type="match status" value="1"/>
</dbReference>
<evidence type="ECO:0000256" key="6">
    <source>
        <dbReference type="PROSITE-ProRule" id="PRU00267"/>
    </source>
</evidence>
<evidence type="ECO:0000313" key="9">
    <source>
        <dbReference type="EMBL" id="CAL1538540.1"/>
    </source>
</evidence>
<feature type="compositionally biased region" description="Basic and acidic residues" evidence="7">
    <location>
        <begin position="1004"/>
        <end position="1017"/>
    </location>
</feature>
<dbReference type="Pfam" id="PF24815">
    <property type="entry name" value="HMG_WDHD1"/>
    <property type="match status" value="1"/>
</dbReference>
<feature type="compositionally biased region" description="Polar residues" evidence="7">
    <location>
        <begin position="792"/>
        <end position="806"/>
    </location>
</feature>
<name>A0AAV2I2J3_LYMST</name>
<dbReference type="SMART" id="SM00320">
    <property type="entry name" value="WD40"/>
    <property type="match status" value="6"/>
</dbReference>
<evidence type="ECO:0000256" key="5">
    <source>
        <dbReference type="PROSITE-ProRule" id="PRU00221"/>
    </source>
</evidence>
<dbReference type="Gene3D" id="2.130.10.10">
    <property type="entry name" value="YVTN repeat-like/Quinoprotein amine dehydrogenase"/>
    <property type="match status" value="2"/>
</dbReference>
<evidence type="ECO:0000256" key="1">
    <source>
        <dbReference type="ARBA" id="ARBA00004123"/>
    </source>
</evidence>
<dbReference type="InterPro" id="IPR015943">
    <property type="entry name" value="WD40/YVTN_repeat-like_dom_sf"/>
</dbReference>
<feature type="domain" description="HMG box" evidence="8">
    <location>
        <begin position="968"/>
        <end position="1022"/>
    </location>
</feature>
<dbReference type="PROSITE" id="PS00678">
    <property type="entry name" value="WD_REPEATS_1"/>
    <property type="match status" value="1"/>
</dbReference>
<dbReference type="SUPFAM" id="SSF82171">
    <property type="entry name" value="DPP6 N-terminal domain-like"/>
    <property type="match status" value="1"/>
</dbReference>
<dbReference type="PROSITE" id="PS50294">
    <property type="entry name" value="WD_REPEATS_REGION"/>
    <property type="match status" value="1"/>
</dbReference>
<evidence type="ECO:0000256" key="4">
    <source>
        <dbReference type="ARBA" id="ARBA00023242"/>
    </source>
</evidence>
<dbReference type="SUPFAM" id="SSF69322">
    <property type="entry name" value="Tricorn protease domain 2"/>
    <property type="match status" value="1"/>
</dbReference>
<dbReference type="Gene3D" id="1.10.30.10">
    <property type="entry name" value="High mobility group box domain"/>
    <property type="match status" value="1"/>
</dbReference>
<dbReference type="InterPro" id="IPR019775">
    <property type="entry name" value="WD40_repeat_CS"/>
</dbReference>
<dbReference type="InterPro" id="IPR036910">
    <property type="entry name" value="HMG_box_dom_sf"/>
</dbReference>
<reference evidence="9 10" key="1">
    <citation type="submission" date="2024-04" db="EMBL/GenBank/DDBJ databases">
        <authorList>
            <consortium name="Genoscope - CEA"/>
            <person name="William W."/>
        </authorList>
    </citation>
    <scope>NUCLEOTIDE SEQUENCE [LARGE SCALE GENOMIC DNA]</scope>
</reference>
<feature type="region of interest" description="Disordered" evidence="7">
    <location>
        <begin position="917"/>
        <end position="968"/>
    </location>
</feature>
<sequence>MKPLKMAHPDGHTEVCYDSSGSFILTSGSDGKICIWEGRDDTDTTTVNIGDRIFALAFQGGRFFAATDENTIRIHTFPDGVGDGMVTRFTAPCRHFCLCDDGSILIAGADDFKIKVISMEESECICLYSEHQAPILSVSVDPTKEFIASSSCDGTVKIWNIIDGATEKSLNILTKCSDSSQAKSLCRMCWSTDGEFLLIPVSNEVHIYLRSSWEVVRKLSHSDITDVINVMVMCSDGKHIAVGCTNGDIGIFEWQNNKLIAKHSHPKHLLITSMAWNPIKGGELALCDNSGQLGFLDVIIGDKRENNMSVTTKNGGSVFDDMDDDMLVTTTGRSPTKDNNGDDIDKFFEDDENSIDIGSIKRSLNLDNDDTTDSIGPSKDGEESKTVTAPAPVIALPANIFKPTPPQPPFQPGSTPEHLSSRFMVWNSVGTVRQYVSEDENSIDIEFHDTSTHHALHIDNKSDYIMAALSKQAVLLASREDDDNPSKLLCMHFGSWDSQKEWSYTMPEGEDIRAITLTETWVAVATESRNIRIFSIGGLQRQIFSLPGCVVALAAHGNQLLALYHKGMGLPGDQHMGVFVMQVQGSSKKVLVNGDSLPLTPGSKLSWIGIYLNSFSEEGGIFSMDLDGIVRMLNPYFGSTWCPVANTKKHVKGKSDHYWMVGVSERLQQIRCIPCKGSRYPATLPRPALVVLPFLVPLCDPDSEKSQYEESYQRSFILTKHLMDSGIEDDELDKRMRENLIKLFAFATKSNRDFRALEVCDMMEDISLLHLAATYATRLKRLQLAERVSEVMQSRQDEINQGTNGQVEREMEDEDEENKDTRKYRSIQNDNSNDDVEENDEPEAKGDEDFKTFSSGPLLITNVEKNNKVKEKSNTRSNPFKIARLDSIEKTPKGTQVFDKMEKSTPKTPQIFAPIPVTIKKSTKKPTGNQAKLTAFKKDDKASKDGKSSVKQELLSQTSEDKSENSISNKKVSAFSLWYDDAKSDLMEEHPDLSEEDLSQTATERFRTLTKEEREAWVQKAKSASGDSDGSKKRKLSPEEEQDKTEDRKKLKTELKPLSQSTNSKLAKFSKCD</sequence>
<feature type="DNA-binding region" description="HMG box" evidence="6">
    <location>
        <begin position="968"/>
        <end position="1022"/>
    </location>
</feature>
<feature type="repeat" description="WD" evidence="5">
    <location>
        <begin position="128"/>
        <end position="169"/>
    </location>
</feature>
<dbReference type="InterPro" id="IPR055339">
    <property type="entry name" value="HMG-box_WDHD1"/>
</dbReference>
<dbReference type="CDD" id="cd21993">
    <property type="entry name" value="HMG-box_WDHD1"/>
    <property type="match status" value="1"/>
</dbReference>
<feature type="region of interest" description="Disordered" evidence="7">
    <location>
        <begin position="988"/>
        <end position="1073"/>
    </location>
</feature>
<feature type="compositionally biased region" description="Basic and acidic residues" evidence="7">
    <location>
        <begin position="842"/>
        <end position="851"/>
    </location>
</feature>
<dbReference type="PROSITE" id="PS50082">
    <property type="entry name" value="WD_REPEATS_2"/>
    <property type="match status" value="2"/>
</dbReference>